<sequence length="120" mass="13260">MPAHEKIDYVEYPTRNLPASKAFFQAAFGWHFTDYGPDYTAFAGEGLDGGFFSAEMSARSENGSALIVFYSARLEETLHKIEAAGGKIVKPIFAFPGGRRFHFVEPGGNEFAVWSEPDSQ</sequence>
<dbReference type="EMBL" id="LR130779">
    <property type="protein sequence ID" value="VDN61306.1"/>
    <property type="molecule type" value="Genomic_DNA"/>
</dbReference>
<name>A0A653AYY9_ECTOL</name>
<dbReference type="CDD" id="cd07247">
    <property type="entry name" value="SgaA_N_like"/>
    <property type="match status" value="1"/>
</dbReference>
<gene>
    <name evidence="1" type="ORF">POT9AD_0315</name>
</gene>
<dbReference type="PROSITE" id="PS51819">
    <property type="entry name" value="VOC"/>
    <property type="match status" value="1"/>
</dbReference>
<reference evidence="1" key="1">
    <citation type="submission" date="2018-11" db="EMBL/GenBank/DDBJ databases">
        <authorList>
            <consortium name="Genoscope - CEA"/>
            <person name="William W."/>
        </authorList>
    </citation>
    <scope>NUCLEOTIDE SEQUENCE [LARGE SCALE GENOMIC DNA]</scope>
    <source>
        <strain evidence="1">T9AD</strain>
    </source>
</reference>
<protein>
    <submittedName>
        <fullName evidence="1">Uncharacterized protein</fullName>
    </submittedName>
</protein>
<dbReference type="InterPro" id="IPR037523">
    <property type="entry name" value="VOC_core"/>
</dbReference>
<dbReference type="PANTHER" id="PTHR33993:SF1">
    <property type="entry name" value="GLYOXALASE FAMILY PROTEIN"/>
    <property type="match status" value="1"/>
</dbReference>
<dbReference type="OrthoDB" id="9792323at2"/>
<dbReference type="PANTHER" id="PTHR33993">
    <property type="entry name" value="GLYOXALASE-RELATED"/>
    <property type="match status" value="1"/>
</dbReference>
<organism evidence="1">
    <name type="scientific">Ectopseudomonas oleovorans</name>
    <name type="common">Pseudomonas oleovorans</name>
    <dbReference type="NCBI Taxonomy" id="301"/>
    <lineage>
        <taxon>Bacteria</taxon>
        <taxon>Pseudomonadati</taxon>
        <taxon>Pseudomonadota</taxon>
        <taxon>Gammaproteobacteria</taxon>
        <taxon>Pseudomonadales</taxon>
        <taxon>Pseudomonadaceae</taxon>
        <taxon>Ectopseudomonas</taxon>
    </lineage>
</organism>
<dbReference type="InterPro" id="IPR004360">
    <property type="entry name" value="Glyas_Fos-R_dOase_dom"/>
</dbReference>
<dbReference type="Pfam" id="PF00903">
    <property type="entry name" value="Glyoxalase"/>
    <property type="match status" value="1"/>
</dbReference>
<proteinExistence type="predicted"/>
<dbReference type="SUPFAM" id="SSF54593">
    <property type="entry name" value="Glyoxalase/Bleomycin resistance protein/Dihydroxybiphenyl dioxygenase"/>
    <property type="match status" value="1"/>
</dbReference>
<evidence type="ECO:0000313" key="1">
    <source>
        <dbReference type="EMBL" id="VDN61306.1"/>
    </source>
</evidence>
<accession>A0A653AYY9</accession>
<dbReference type="InterPro" id="IPR052164">
    <property type="entry name" value="Anthracycline_SecMetBiosynth"/>
</dbReference>
<dbReference type="InterPro" id="IPR029068">
    <property type="entry name" value="Glyas_Bleomycin-R_OHBP_Dase"/>
</dbReference>
<dbReference type="AlphaFoldDB" id="A0A653AYY9"/>
<dbReference type="Gene3D" id="3.10.180.10">
    <property type="entry name" value="2,3-Dihydroxybiphenyl 1,2-Dioxygenase, domain 1"/>
    <property type="match status" value="1"/>
</dbReference>